<evidence type="ECO:0000256" key="1">
    <source>
        <dbReference type="SAM" id="MobiDB-lite"/>
    </source>
</evidence>
<evidence type="ECO:0008006" key="5">
    <source>
        <dbReference type="Google" id="ProtNLM"/>
    </source>
</evidence>
<protein>
    <recommendedName>
        <fullName evidence="5">Transporter (Transmembrane protein)</fullName>
    </recommendedName>
</protein>
<keyword evidence="2" id="KW-0472">Membrane</keyword>
<evidence type="ECO:0000256" key="2">
    <source>
        <dbReference type="SAM" id="Phobius"/>
    </source>
</evidence>
<feature type="transmembrane region" description="Helical" evidence="2">
    <location>
        <begin position="12"/>
        <end position="33"/>
    </location>
</feature>
<dbReference type="RefSeq" id="WP_344500990.1">
    <property type="nucleotide sequence ID" value="NZ_BAAAQD010000002.1"/>
</dbReference>
<reference evidence="3 4" key="1">
    <citation type="journal article" date="2019" name="Int. J. Syst. Evol. Microbiol.">
        <title>The Global Catalogue of Microorganisms (GCM) 10K type strain sequencing project: providing services to taxonomists for standard genome sequencing and annotation.</title>
        <authorList>
            <consortium name="The Broad Institute Genomics Platform"/>
            <consortium name="The Broad Institute Genome Sequencing Center for Infectious Disease"/>
            <person name="Wu L."/>
            <person name="Ma J."/>
        </authorList>
    </citation>
    <scope>NUCLEOTIDE SEQUENCE [LARGE SCALE GENOMIC DNA]</scope>
    <source>
        <strain evidence="3 4">JCM 15933</strain>
    </source>
</reference>
<dbReference type="InterPro" id="IPR008910">
    <property type="entry name" value="MSC_TM_helix"/>
</dbReference>
<comment type="caution">
    <text evidence="3">The sequence shown here is derived from an EMBL/GenBank/DDBJ whole genome shotgun (WGS) entry which is preliminary data.</text>
</comment>
<feature type="region of interest" description="Disordered" evidence="1">
    <location>
        <begin position="220"/>
        <end position="333"/>
    </location>
</feature>
<feature type="compositionally biased region" description="Basic and acidic residues" evidence="1">
    <location>
        <begin position="220"/>
        <end position="253"/>
    </location>
</feature>
<feature type="transmembrane region" description="Helical" evidence="2">
    <location>
        <begin position="171"/>
        <end position="194"/>
    </location>
</feature>
<feature type="compositionally biased region" description="Pro residues" evidence="1">
    <location>
        <begin position="290"/>
        <end position="302"/>
    </location>
</feature>
<feature type="transmembrane region" description="Helical" evidence="2">
    <location>
        <begin position="110"/>
        <end position="130"/>
    </location>
</feature>
<feature type="transmembrane region" description="Helical" evidence="2">
    <location>
        <begin position="73"/>
        <end position="90"/>
    </location>
</feature>
<name>A0ABN1ZS20_9ACTN</name>
<evidence type="ECO:0000313" key="4">
    <source>
        <dbReference type="Proteomes" id="UP001501470"/>
    </source>
</evidence>
<evidence type="ECO:0000313" key="3">
    <source>
        <dbReference type="EMBL" id="GAA1503143.1"/>
    </source>
</evidence>
<accession>A0ABN1ZS20</accession>
<keyword evidence="2" id="KW-1133">Transmembrane helix</keyword>
<dbReference type="Pfam" id="PF05552">
    <property type="entry name" value="MS_channel_1st_1"/>
    <property type="match status" value="2"/>
</dbReference>
<keyword evidence="4" id="KW-1185">Reference proteome</keyword>
<dbReference type="Gene3D" id="1.10.287.1260">
    <property type="match status" value="1"/>
</dbReference>
<sequence>MVRDALADVVRFVPSLLLFIVILLLGWAVAVALRELVRKLLAKVGFDRLADRGGVGRALSRARFDAGDLIAKLVYYAVLLFTLQIAFGVWGANPVSDLIDDVVSWLPKAAVAVVIVVVAAALAGGLRDVVTGALGGLSYGRLLANLGYCFVLGLGIIAALNQIGIATSVTMPVLIAVLATVAGILIVGVGGGLVRPMQQRWEGWLSRVEQEAPAVSERVKAHAQSRREEAEARRAAEEAARRAEAEREAEAARQAEAVRQAEEARQARLRQAAATEQSAGVDAPTMVVPTVPPAVTPPPANPPAGGQLQVPSQRPVDNADQTVVINPPPRDDA</sequence>
<keyword evidence="2" id="KW-0812">Transmembrane</keyword>
<gene>
    <name evidence="3" type="ORF">GCM10009827_015090</name>
</gene>
<dbReference type="Proteomes" id="UP001501470">
    <property type="component" value="Unassembled WGS sequence"/>
</dbReference>
<proteinExistence type="predicted"/>
<feature type="transmembrane region" description="Helical" evidence="2">
    <location>
        <begin position="142"/>
        <end position="165"/>
    </location>
</feature>
<dbReference type="EMBL" id="BAAAQD010000002">
    <property type="protein sequence ID" value="GAA1503143.1"/>
    <property type="molecule type" value="Genomic_DNA"/>
</dbReference>
<organism evidence="3 4">
    <name type="scientific">Dactylosporangium maewongense</name>
    <dbReference type="NCBI Taxonomy" id="634393"/>
    <lineage>
        <taxon>Bacteria</taxon>
        <taxon>Bacillati</taxon>
        <taxon>Actinomycetota</taxon>
        <taxon>Actinomycetes</taxon>
        <taxon>Micromonosporales</taxon>
        <taxon>Micromonosporaceae</taxon>
        <taxon>Dactylosporangium</taxon>
    </lineage>
</organism>